<reference evidence="3" key="1">
    <citation type="submission" date="2019-04" db="EMBL/GenBank/DDBJ databases">
        <title>Whole genome sequencing of oral phylogroup 2 treponemes.</title>
        <authorList>
            <person name="Chan Y."/>
            <person name="Zeng H.H."/>
            <person name="Yu X.L."/>
            <person name="Leung W.K."/>
            <person name="Watt R.M."/>
        </authorList>
    </citation>
    <scope>NUCLEOTIDE SEQUENCE</scope>
    <source>
        <strain evidence="3">OMZ 835</strain>
        <strain evidence="2">OMZ 847</strain>
    </source>
</reference>
<organism evidence="3 4">
    <name type="scientific">Treponema putidum</name>
    <dbReference type="NCBI Taxonomy" id="221027"/>
    <lineage>
        <taxon>Bacteria</taxon>
        <taxon>Pseudomonadati</taxon>
        <taxon>Spirochaetota</taxon>
        <taxon>Spirochaetia</taxon>
        <taxon>Spirochaetales</taxon>
        <taxon>Treponemataceae</taxon>
        <taxon>Treponema</taxon>
    </lineage>
</organism>
<evidence type="ECO:0000259" key="1">
    <source>
        <dbReference type="Pfam" id="PF02624"/>
    </source>
</evidence>
<dbReference type="Proteomes" id="UP001058682">
    <property type="component" value="Chromosome"/>
</dbReference>
<sequence length="326" mass="37724">MFDYLEKSFFLHKTVFLNDPIISMAVFKVEKTKDKKAIFPYGHTSAGKNKQVVLGKLYSEYLERFKMSANSRYTQETQLISLQNLKPRQINRSMLGYDIDKAYGKKDTTGTASGLRSAFIIEKAIMELIEKNELMLMWYKKYCKKLIKTKLVKDIITQYGLQTNAVEIFYSQNISNIHTIAFFIFDSKKQIVGSGISGDKNSVNALKSAIEEAIMQHLLNKSFFIDFKTPEFKKYFLNLSMTIEKININTLKPIKKIEIQKEFNDIEIGLLNISAQQREITIKALSRRMLNCVPFLGNIKCNLDKYIVKYFEIDKEVENALQCPVI</sequence>
<protein>
    <recommendedName>
        <fullName evidence="1">YcaO domain-containing protein</fullName>
    </recommendedName>
</protein>
<gene>
    <name evidence="3" type="ORF">E4N74_00100</name>
    <name evidence="2" type="ORF">E4N76_00750</name>
</gene>
<dbReference type="EMBL" id="CP038804">
    <property type="protein sequence ID" value="UTY32593.1"/>
    <property type="molecule type" value="Genomic_DNA"/>
</dbReference>
<evidence type="ECO:0000313" key="2">
    <source>
        <dbReference type="EMBL" id="UTY27677.1"/>
    </source>
</evidence>
<evidence type="ECO:0000313" key="5">
    <source>
        <dbReference type="Proteomes" id="UP001059401"/>
    </source>
</evidence>
<dbReference type="EMBL" id="CP038802">
    <property type="protein sequence ID" value="UTY27677.1"/>
    <property type="molecule type" value="Genomic_DNA"/>
</dbReference>
<evidence type="ECO:0000313" key="3">
    <source>
        <dbReference type="EMBL" id="UTY32593.1"/>
    </source>
</evidence>
<dbReference type="Proteomes" id="UP001059401">
    <property type="component" value="Chromosome"/>
</dbReference>
<evidence type="ECO:0000313" key="4">
    <source>
        <dbReference type="Proteomes" id="UP001058682"/>
    </source>
</evidence>
<dbReference type="AlphaFoldDB" id="A0AAE9MT67"/>
<name>A0AAE9MT67_9SPIR</name>
<feature type="domain" description="YcaO" evidence="1">
    <location>
        <begin position="77"/>
        <end position="214"/>
    </location>
</feature>
<keyword evidence="5" id="KW-1185">Reference proteome</keyword>
<dbReference type="Pfam" id="PF02624">
    <property type="entry name" value="YcaO"/>
    <property type="match status" value="1"/>
</dbReference>
<proteinExistence type="predicted"/>
<accession>A0AAE9MT67</accession>
<dbReference type="RefSeq" id="WP_255805710.1">
    <property type="nucleotide sequence ID" value="NZ_CP038802.1"/>
</dbReference>
<dbReference type="InterPro" id="IPR003776">
    <property type="entry name" value="YcaO-like_dom"/>
</dbReference>